<dbReference type="InterPro" id="IPR052162">
    <property type="entry name" value="Sensor_kinase/Photoreceptor"/>
</dbReference>
<evidence type="ECO:0000256" key="7">
    <source>
        <dbReference type="SAM" id="MobiDB-lite"/>
    </source>
</evidence>
<dbReference type="InterPro" id="IPR001294">
    <property type="entry name" value="Phytochrome"/>
</dbReference>
<evidence type="ECO:0000259" key="8">
    <source>
        <dbReference type="PROSITE" id="PS50112"/>
    </source>
</evidence>
<organism evidence="10 11">
    <name type="scientific">Prorocentrum cordatum</name>
    <dbReference type="NCBI Taxonomy" id="2364126"/>
    <lineage>
        <taxon>Eukaryota</taxon>
        <taxon>Sar</taxon>
        <taxon>Alveolata</taxon>
        <taxon>Dinophyceae</taxon>
        <taxon>Prorocentrales</taxon>
        <taxon>Prorocentraceae</taxon>
        <taxon>Prorocentrum</taxon>
    </lineage>
</organism>
<feature type="compositionally biased region" description="Basic and acidic residues" evidence="7">
    <location>
        <begin position="1083"/>
        <end position="1097"/>
    </location>
</feature>
<evidence type="ECO:0000256" key="5">
    <source>
        <dbReference type="ARBA" id="ARBA00022777"/>
    </source>
</evidence>
<evidence type="ECO:0000256" key="2">
    <source>
        <dbReference type="ARBA" id="ARBA00012438"/>
    </source>
</evidence>
<name>A0ABN9VAC2_9DINO</name>
<evidence type="ECO:0000256" key="1">
    <source>
        <dbReference type="ARBA" id="ARBA00000085"/>
    </source>
</evidence>
<feature type="domain" description="PAC" evidence="9">
    <location>
        <begin position="398"/>
        <end position="450"/>
    </location>
</feature>
<feature type="domain" description="PAS" evidence="8">
    <location>
        <begin position="197"/>
        <end position="268"/>
    </location>
</feature>
<proteinExistence type="predicted"/>
<keyword evidence="6" id="KW-0675">Receptor</keyword>
<feature type="domain" description="PAS" evidence="8">
    <location>
        <begin position="70"/>
        <end position="141"/>
    </location>
</feature>
<dbReference type="CDD" id="cd00130">
    <property type="entry name" value="PAS"/>
    <property type="match status" value="8"/>
</dbReference>
<feature type="compositionally biased region" description="Basic and acidic residues" evidence="7">
    <location>
        <begin position="1113"/>
        <end position="1128"/>
    </location>
</feature>
<feature type="region of interest" description="Disordered" evidence="7">
    <location>
        <begin position="1067"/>
        <end position="1145"/>
    </location>
</feature>
<evidence type="ECO:0000313" key="10">
    <source>
        <dbReference type="EMBL" id="CAK0869933.1"/>
    </source>
</evidence>
<dbReference type="InterPro" id="IPR000014">
    <property type="entry name" value="PAS"/>
</dbReference>
<feature type="domain" description="PAC" evidence="9">
    <location>
        <begin position="271"/>
        <end position="323"/>
    </location>
</feature>
<feature type="domain" description="PAS" evidence="8">
    <location>
        <begin position="963"/>
        <end position="1034"/>
    </location>
</feature>
<feature type="domain" description="PAS" evidence="8">
    <location>
        <begin position="451"/>
        <end position="522"/>
    </location>
</feature>
<feature type="domain" description="PAS" evidence="8">
    <location>
        <begin position="836"/>
        <end position="907"/>
    </location>
</feature>
<dbReference type="Gene3D" id="3.30.450.20">
    <property type="entry name" value="PAS domain"/>
    <property type="match status" value="9"/>
</dbReference>
<dbReference type="EMBL" id="CAUYUJ010016904">
    <property type="protein sequence ID" value="CAK0869933.1"/>
    <property type="molecule type" value="Genomic_DNA"/>
</dbReference>
<comment type="caution">
    <text evidence="10">The sequence shown here is derived from an EMBL/GenBank/DDBJ whole genome shotgun (WGS) entry which is preliminary data.</text>
</comment>
<feature type="domain" description="PAS" evidence="8">
    <location>
        <begin position="324"/>
        <end position="395"/>
    </location>
</feature>
<keyword evidence="4" id="KW-0808">Transferase</keyword>
<evidence type="ECO:0000256" key="6">
    <source>
        <dbReference type="ARBA" id="ARBA00023170"/>
    </source>
</evidence>
<dbReference type="SMART" id="SM00086">
    <property type="entry name" value="PAC"/>
    <property type="match status" value="8"/>
</dbReference>
<protein>
    <recommendedName>
        <fullName evidence="2">histidine kinase</fullName>
        <ecNumber evidence="2">2.7.13.3</ecNumber>
    </recommendedName>
</protein>
<feature type="domain" description="PAC" evidence="9">
    <location>
        <begin position="17"/>
        <end position="69"/>
    </location>
</feature>
<dbReference type="InterPro" id="IPR035965">
    <property type="entry name" value="PAS-like_dom_sf"/>
</dbReference>
<keyword evidence="3" id="KW-0597">Phosphoprotein</keyword>
<dbReference type="Proteomes" id="UP001189429">
    <property type="component" value="Unassembled WGS sequence"/>
</dbReference>
<dbReference type="SMART" id="SM00091">
    <property type="entry name" value="PAS"/>
    <property type="match status" value="8"/>
</dbReference>
<dbReference type="PANTHER" id="PTHR43304">
    <property type="entry name" value="PHYTOCHROME-LIKE PROTEIN CPH1"/>
    <property type="match status" value="1"/>
</dbReference>
<evidence type="ECO:0000256" key="3">
    <source>
        <dbReference type="ARBA" id="ARBA00022553"/>
    </source>
</evidence>
<keyword evidence="11" id="KW-1185">Reference proteome</keyword>
<dbReference type="NCBIfam" id="TIGR00229">
    <property type="entry name" value="sensory_box"/>
    <property type="match status" value="8"/>
</dbReference>
<dbReference type="PANTHER" id="PTHR43304:SF1">
    <property type="entry name" value="PAC DOMAIN-CONTAINING PROTEIN"/>
    <property type="match status" value="1"/>
</dbReference>
<gene>
    <name evidence="10" type="ORF">PCOR1329_LOCUS56163</name>
</gene>
<dbReference type="InterPro" id="IPR001610">
    <property type="entry name" value="PAC"/>
</dbReference>
<feature type="domain" description="PAC" evidence="9">
    <location>
        <begin position="525"/>
        <end position="577"/>
    </location>
</feature>
<accession>A0ABN9VAC2</accession>
<dbReference type="PRINTS" id="PR01033">
    <property type="entry name" value="PHYTOCHROME"/>
</dbReference>
<feature type="domain" description="PAC" evidence="9">
    <location>
        <begin position="783"/>
        <end position="835"/>
    </location>
</feature>
<dbReference type="EC" id="2.7.13.3" evidence="2"/>
<feature type="domain" description="PAS" evidence="8">
    <location>
        <begin position="709"/>
        <end position="780"/>
    </location>
</feature>
<feature type="compositionally biased region" description="Basic residues" evidence="7">
    <location>
        <begin position="1067"/>
        <end position="1076"/>
    </location>
</feature>
<dbReference type="PROSITE" id="PS50112">
    <property type="entry name" value="PAS"/>
    <property type="match status" value="8"/>
</dbReference>
<evidence type="ECO:0000313" key="11">
    <source>
        <dbReference type="Proteomes" id="UP001189429"/>
    </source>
</evidence>
<evidence type="ECO:0000259" key="9">
    <source>
        <dbReference type="PROSITE" id="PS50113"/>
    </source>
</evidence>
<dbReference type="SUPFAM" id="SSF55785">
    <property type="entry name" value="PYP-like sensor domain (PAS domain)"/>
    <property type="match status" value="9"/>
</dbReference>
<feature type="domain" description="PAC" evidence="9">
    <location>
        <begin position="910"/>
        <end position="962"/>
    </location>
</feature>
<sequence>MCVRIVLDAALSGKDTANYTWTLFTKDGRRRDINLNATARRGPLGEIIGVIGVGQDLTELKQISAQHERLAADWQRLVETANAPIFGVNADGNVNEWNSKAAEISGFSKEETMGRPLVRDFINPEHRERVQAVLIEALNGDETANFELPLDTKSGQRLCILLNATTRRDENGDVVGMLGVGQDITNLRAALTDNQRIADDLTRLIDTANAPIFGIDPGGCVNEWNQKAAEISGYTKSESYGKDFVDLFVCSEFRAEIHQVLTEALDGVYTANFTFPLHTKDGSRREISLNATARRGTTGEVNGVIGVGQDMTDFERSRAEQRTIAEDLQRLIESANAPIIGVDVEGNVTEWNTKAVKLTGFSREEVLGHHLVNEFITPEYVPKVRDVLTQACNGVDTANFEVPLITKDGKRVDMLLNATARLDANGSVTGVVMVGQDITRLREAVNEVESAAGDLERLIDTANAPIFGVNTHGRITQWNQKTATITGFRREEAEGKPFVDEFILPEFREEVRRVIDMALSGHDTANYEVTIVTKDGYRRFILLNATTRRNADGDITGVISVGQDISDLKKLMLEHQRVADDWARLIETANAPIFGVNVDLKVTIWNRIAAELSGYSKDEALGLPLVEHFITEEYKVQVAQVLSLACQGTDTSNFEFPLLTKDGKQIVTRWRILLNATPRRDADTKVEGVLGVGQNITALRESTYQAKVVADDLARLIDGANAPIFGIDARGSVVEWNRMFFKITGYDKASVLGKPLVQSFIHLDQQKKVHEVFQSALAGEDVENFELQLYTNKGNCRVLSINATRRIGSNGEITGVIGVGQDITEINIQRKELERVAGNLRRIVDFANAPIIGVNVQCSVNEFNHKAAEISGWTKEEMLGQSLVQTLVPAVKRPTVAFVLLQALSGQDAADFEFPLLTRAGEQRQVTMNFTALRGVDDDVEGVICVGIDITDMRKMAQEQRNIAEDFERVIRSANAPIIGANINGEVTDWNDKAASLSGFSREEAMGKPLVETFVREDMRPLVNEAIHKACQGIETTSFEFPLILQRSQRSHYAPQCCHSHRCKWRNSGHGQRRAGLHGPAAGHERDRSESRRDGVRGRGSARAHRSRQCTDPGDRHARARHGVEPEAGRNLPVFQGRDDGQTSR</sequence>
<comment type="catalytic activity">
    <reaction evidence="1">
        <text>ATP + protein L-histidine = ADP + protein N-phospho-L-histidine.</text>
        <dbReference type="EC" id="2.7.13.3"/>
    </reaction>
</comment>
<feature type="domain" description="PAS" evidence="8">
    <location>
        <begin position="578"/>
        <end position="649"/>
    </location>
</feature>
<evidence type="ECO:0000256" key="4">
    <source>
        <dbReference type="ARBA" id="ARBA00022679"/>
    </source>
</evidence>
<dbReference type="InterPro" id="IPR013767">
    <property type="entry name" value="PAS_fold"/>
</dbReference>
<dbReference type="Pfam" id="PF00989">
    <property type="entry name" value="PAS"/>
    <property type="match status" value="8"/>
</dbReference>
<feature type="domain" description="PAC" evidence="9">
    <location>
        <begin position="144"/>
        <end position="196"/>
    </location>
</feature>
<dbReference type="InterPro" id="IPR000700">
    <property type="entry name" value="PAS-assoc_C"/>
</dbReference>
<keyword evidence="5" id="KW-0418">Kinase</keyword>
<reference evidence="10" key="1">
    <citation type="submission" date="2023-10" db="EMBL/GenBank/DDBJ databases">
        <authorList>
            <person name="Chen Y."/>
            <person name="Shah S."/>
            <person name="Dougan E. K."/>
            <person name="Thang M."/>
            <person name="Chan C."/>
        </authorList>
    </citation>
    <scope>NUCLEOTIDE SEQUENCE [LARGE SCALE GENOMIC DNA]</scope>
</reference>
<dbReference type="PROSITE" id="PS50113">
    <property type="entry name" value="PAC"/>
    <property type="match status" value="8"/>
</dbReference>
<feature type="domain" description="PAC" evidence="9">
    <location>
        <begin position="652"/>
        <end position="708"/>
    </location>
</feature>